<gene>
    <name evidence="2" type="ORF">IE37_00880</name>
</gene>
<protein>
    <submittedName>
        <fullName evidence="2">HK97 family phage portal protein</fullName>
    </submittedName>
</protein>
<evidence type="ECO:0000256" key="1">
    <source>
        <dbReference type="SAM" id="MobiDB-lite"/>
    </source>
</evidence>
<organism evidence="2 3">
    <name type="scientific">Ruminococcus flavefaciens</name>
    <dbReference type="NCBI Taxonomy" id="1265"/>
    <lineage>
        <taxon>Bacteria</taxon>
        <taxon>Bacillati</taxon>
        <taxon>Bacillota</taxon>
        <taxon>Clostridia</taxon>
        <taxon>Eubacteriales</taxon>
        <taxon>Oscillospiraceae</taxon>
        <taxon>Ruminococcus</taxon>
    </lineage>
</organism>
<evidence type="ECO:0000313" key="3">
    <source>
        <dbReference type="Proteomes" id="UP000245720"/>
    </source>
</evidence>
<proteinExistence type="predicted"/>
<dbReference type="EMBL" id="QGDI01000003">
    <property type="protein sequence ID" value="PWJ13949.1"/>
    <property type="molecule type" value="Genomic_DNA"/>
</dbReference>
<dbReference type="Pfam" id="PF04860">
    <property type="entry name" value="Phage_portal"/>
    <property type="match status" value="1"/>
</dbReference>
<accession>A0A315Y4J8</accession>
<dbReference type="InterPro" id="IPR006944">
    <property type="entry name" value="Phage/GTA_portal"/>
</dbReference>
<name>A0A315Y4J8_RUMFL</name>
<evidence type="ECO:0000313" key="2">
    <source>
        <dbReference type="EMBL" id="PWJ13949.1"/>
    </source>
</evidence>
<dbReference type="AlphaFoldDB" id="A0A315Y4J8"/>
<sequence>MVKIGLFKRKKRQEIRADTVQSAETSILTFFGITGELTREAALSIPTVSACIGKIGETISQLPVKLYCKDEEQVTEIFDDPRIKLLNGSTGDTLSTVDMWKAAVEDYYLGRGAWIFVNSSGLSVKSLHYVDSRDVSILSNTDPIFKAFRVQINAQSYYDFQFIKLLRRTRDGYTNIPLQEEASSVLSAAWNALKLENMMNSNGGCKPGFLKAKNRLSDAAISAIKEGYQKVYDNEQKRDKIIVLNDGVDFEAISSTAAELQMNENKKTNSIEICKLFGFPHTVIDGGATENDNKKFTAAVIALLNQIETELDNVLLLESEKEQGYYWAFDTKELTRGSLKERYDAYEVAVRNNILQIDEIRREEDYEPLGFNFVKLGLSDVLLNPETMEVFTPNTGQQKNLLTGEERAEDVELRYNHNHDEKGRFASGGGGSSGGAGGKAAKKVDKSEKDAIIEHKEEIIADFKSTNFNGEIHIPPREIDVNSLSFDKRHIMDENHDVNLKSARQYINNAKVSYTKHINGEEFENYIGDKGATYVNITKNSIRTAFPNAEFTQGTKRFLDTVNKHLK</sequence>
<dbReference type="Proteomes" id="UP000245720">
    <property type="component" value="Unassembled WGS sequence"/>
</dbReference>
<dbReference type="NCBIfam" id="TIGR01537">
    <property type="entry name" value="portal_HK97"/>
    <property type="match status" value="1"/>
</dbReference>
<comment type="caution">
    <text evidence="2">The sequence shown here is derived from an EMBL/GenBank/DDBJ whole genome shotgun (WGS) entry which is preliminary data.</text>
</comment>
<dbReference type="RefSeq" id="WP_109725736.1">
    <property type="nucleotide sequence ID" value="NZ_QGDI01000003.1"/>
</dbReference>
<dbReference type="InterPro" id="IPR006427">
    <property type="entry name" value="Portal_HK97"/>
</dbReference>
<feature type="region of interest" description="Disordered" evidence="1">
    <location>
        <begin position="419"/>
        <end position="445"/>
    </location>
</feature>
<reference evidence="2 3" key="1">
    <citation type="submission" date="2018-05" db="EMBL/GenBank/DDBJ databases">
        <title>The Hungate 1000. A catalogue of reference genomes from the rumen microbiome.</title>
        <authorList>
            <person name="Kelly W."/>
        </authorList>
    </citation>
    <scope>NUCLEOTIDE SEQUENCE [LARGE SCALE GENOMIC DNA]</scope>
    <source>
        <strain evidence="2 3">SAb67</strain>
    </source>
</reference>
<feature type="compositionally biased region" description="Gly residues" evidence="1">
    <location>
        <begin position="426"/>
        <end position="438"/>
    </location>
</feature>
<dbReference type="OrthoDB" id="9765386at2"/>